<keyword evidence="1" id="KW-1133">Transmembrane helix</keyword>
<accession>A0A3M7S2R6</accession>
<evidence type="ECO:0000256" key="1">
    <source>
        <dbReference type="SAM" id="Phobius"/>
    </source>
</evidence>
<protein>
    <submittedName>
        <fullName evidence="2">Uncharacterized protein</fullName>
    </submittedName>
</protein>
<gene>
    <name evidence="2" type="ORF">BpHYR1_005461</name>
</gene>
<comment type="caution">
    <text evidence="2">The sequence shown here is derived from an EMBL/GenBank/DDBJ whole genome shotgun (WGS) entry which is preliminary data.</text>
</comment>
<reference evidence="2 3" key="1">
    <citation type="journal article" date="2018" name="Sci. Rep.">
        <title>Genomic signatures of local adaptation to the degree of environmental predictability in rotifers.</title>
        <authorList>
            <person name="Franch-Gras L."/>
            <person name="Hahn C."/>
            <person name="Garcia-Roger E.M."/>
            <person name="Carmona M.J."/>
            <person name="Serra M."/>
            <person name="Gomez A."/>
        </authorList>
    </citation>
    <scope>NUCLEOTIDE SEQUENCE [LARGE SCALE GENOMIC DNA]</scope>
    <source>
        <strain evidence="2">HYR1</strain>
    </source>
</reference>
<dbReference type="EMBL" id="REGN01002122">
    <property type="protein sequence ID" value="RNA30113.1"/>
    <property type="molecule type" value="Genomic_DNA"/>
</dbReference>
<feature type="transmembrane region" description="Helical" evidence="1">
    <location>
        <begin position="44"/>
        <end position="68"/>
    </location>
</feature>
<evidence type="ECO:0000313" key="3">
    <source>
        <dbReference type="Proteomes" id="UP000276133"/>
    </source>
</evidence>
<keyword evidence="1" id="KW-0812">Transmembrane</keyword>
<dbReference type="AlphaFoldDB" id="A0A3M7S2R6"/>
<keyword evidence="1" id="KW-0472">Membrane</keyword>
<organism evidence="2 3">
    <name type="scientific">Brachionus plicatilis</name>
    <name type="common">Marine rotifer</name>
    <name type="synonym">Brachionus muelleri</name>
    <dbReference type="NCBI Taxonomy" id="10195"/>
    <lineage>
        <taxon>Eukaryota</taxon>
        <taxon>Metazoa</taxon>
        <taxon>Spiralia</taxon>
        <taxon>Gnathifera</taxon>
        <taxon>Rotifera</taxon>
        <taxon>Eurotatoria</taxon>
        <taxon>Monogononta</taxon>
        <taxon>Pseudotrocha</taxon>
        <taxon>Ploima</taxon>
        <taxon>Brachionidae</taxon>
        <taxon>Brachionus</taxon>
    </lineage>
</organism>
<keyword evidence="3" id="KW-1185">Reference proteome</keyword>
<name>A0A3M7S2R6_BRAPC</name>
<dbReference type="Proteomes" id="UP000276133">
    <property type="component" value="Unassembled WGS sequence"/>
</dbReference>
<sequence>MGSRYITKCFKYKNKFTMLLVEEYFSAWSAITAKMHVTLTPLGAFYSVIRIAYACIVLIRLYLTLVFFNIRIFQGLKNLWFLCKIKLSTQKKEIDDYIKLDFSPSAAFQTNQSTYFNFSNAV</sequence>
<evidence type="ECO:0000313" key="2">
    <source>
        <dbReference type="EMBL" id="RNA30113.1"/>
    </source>
</evidence>
<proteinExistence type="predicted"/>